<dbReference type="eggNOG" id="COG3210">
    <property type="taxonomic scope" value="Bacteria"/>
</dbReference>
<protein>
    <recommendedName>
        <fullName evidence="1">Filamentous haemagglutinin FhaB/tRNA nuclease CdiA-like TPS domain-containing protein</fullName>
    </recommendedName>
</protein>
<dbReference type="SMART" id="SM00912">
    <property type="entry name" value="Haemagg_act"/>
    <property type="match status" value="1"/>
</dbReference>
<dbReference type="InterPro" id="IPR008638">
    <property type="entry name" value="FhaB/CdiA-like_TPS"/>
</dbReference>
<dbReference type="STRING" id="330214.NIDE2029"/>
<keyword evidence="3" id="KW-1185">Reference proteome</keyword>
<dbReference type="AlphaFoldDB" id="D8PEU0"/>
<accession>D8PEU0</accession>
<dbReference type="InterPro" id="IPR038081">
    <property type="entry name" value="CalX-like_sf"/>
</dbReference>
<dbReference type="KEGG" id="nde:NIDE2029"/>
<dbReference type="Proteomes" id="UP000001660">
    <property type="component" value="Chromosome"/>
</dbReference>
<dbReference type="InterPro" id="IPR011050">
    <property type="entry name" value="Pectin_lyase_fold/virulence"/>
</dbReference>
<dbReference type="Gene3D" id="2.160.20.10">
    <property type="entry name" value="Single-stranded right-handed beta-helix, Pectin lyase-like"/>
    <property type="match status" value="1"/>
</dbReference>
<dbReference type="HOGENOM" id="CLU_350809_0_0_0"/>
<evidence type="ECO:0000313" key="3">
    <source>
        <dbReference type="Proteomes" id="UP000001660"/>
    </source>
</evidence>
<dbReference type="Gene3D" id="2.60.40.1080">
    <property type="match status" value="1"/>
</dbReference>
<dbReference type="Pfam" id="PF05860">
    <property type="entry name" value="TPS"/>
    <property type="match status" value="1"/>
</dbReference>
<gene>
    <name evidence="2" type="ORF">NIDE2029</name>
</gene>
<dbReference type="EMBL" id="FP929003">
    <property type="protein sequence ID" value="CBK41749.1"/>
    <property type="molecule type" value="Genomic_DNA"/>
</dbReference>
<reference evidence="2 3" key="1">
    <citation type="journal article" date="2010" name="Proc. Natl. Acad. Sci. U.S.A.">
        <title>A Nitrospira metagenome illuminates the physiology and evolution of globally important nitrite-oxidizing bacteria.</title>
        <authorList>
            <person name="Lucker S."/>
            <person name="Wagner M."/>
            <person name="Maixner F."/>
            <person name="Pelletier E."/>
            <person name="Koch H."/>
            <person name="Vacherie B."/>
            <person name="Rattei T."/>
            <person name="Sinninghe Damste J."/>
            <person name="Spieck E."/>
            <person name="Le Paslier D."/>
            <person name="Daims H."/>
        </authorList>
    </citation>
    <scope>NUCLEOTIDE SEQUENCE [LARGE SCALE GENOMIC DNA]</scope>
</reference>
<dbReference type="SUPFAM" id="SSF51126">
    <property type="entry name" value="Pectin lyase-like"/>
    <property type="match status" value="1"/>
</dbReference>
<evidence type="ECO:0000259" key="1">
    <source>
        <dbReference type="SMART" id="SM00912"/>
    </source>
</evidence>
<organism evidence="2 3">
    <name type="scientific">Nitrospira defluvii</name>
    <dbReference type="NCBI Taxonomy" id="330214"/>
    <lineage>
        <taxon>Bacteria</taxon>
        <taxon>Pseudomonadati</taxon>
        <taxon>Nitrospirota</taxon>
        <taxon>Nitrospiria</taxon>
        <taxon>Nitrospirales</taxon>
        <taxon>Nitrospiraceae</taxon>
        <taxon>Nitrospira</taxon>
    </lineage>
</organism>
<proteinExistence type="predicted"/>
<dbReference type="SUPFAM" id="SSF141072">
    <property type="entry name" value="CalX-like"/>
    <property type="match status" value="1"/>
</dbReference>
<sequence>MRFHIRFYVLAVVGVIGLLAISQVVPLARAQTVTTITPNGLGTSAPRSGSTINIQGGTPMGQNLFHSFSHFNLGANDIANFVQHSGASTVISRVTDAPSTIAGTIQAIGWSNFYFVNPRGIVFESSARLNVSGSAYFSTAQNVRFVDGGFFNTRSAESRSLLSSSPVSSFGFTSFEAAAIKISGNNLTVGSQETLSVIGGNVTIEGAQLKAPGGTVQVASVGYGGEVIIRGEPIYEGSDDIVIGYVPVFQTTGPLGNITVNPGKSFAALDAGPNGTVQTIPALTIATGSQIIAQPNSTKPSLIKVVTEPVLSNITPNLTIEEGQTTTVTISLNKPAEITETVELQNSNAGAATTVPSGPTVTFNPGEQTKTIQVTGVKQGKTEITAALRGVARSTGVTVVLPLAFSQSITSTVELGLNGTMTITLNRASSSNTTIGLSSLNGVATVDPTVVTIPAGQLSSAPITVRSLTVGTATIRASLAGTIKDSTMQVTPISIASLSGVSILEGQSGTVTVTLPRVAPSDVAVTLTTSNPNVATVETTVNVPQGRTSTQVTVAGVTEGTAQLRAQSGTSTQTAAVVVNALPPPSLSSLSPNLALKVGGSGSITVVLKEVFKKDLTVLLQSSDPSIASVNESVTIPANSTTSQPVVVAGNGAGRTTIIATLLNSSVQASVVVSSVAPPLAQSTSEIGAASQTIGLAAAAQYPRTLAAPQGTVTVPKLLADKCAAVKDGQFSSFAQLNRDSAPPQPGRYLSTPTLLEGDPITGARETVPELSIMVGPPKVLTVHPDVGSFIALAQECRLEIK</sequence>
<dbReference type="InterPro" id="IPR012334">
    <property type="entry name" value="Pectin_lyas_fold"/>
</dbReference>
<dbReference type="OrthoDB" id="518142at2"/>
<feature type="domain" description="Filamentous haemagglutinin FhaB/tRNA nuclease CdiA-like TPS" evidence="1">
    <location>
        <begin position="27"/>
        <end position="146"/>
    </location>
</feature>
<name>D8PEU0_9BACT</name>
<evidence type="ECO:0000313" key="2">
    <source>
        <dbReference type="EMBL" id="CBK41749.1"/>
    </source>
</evidence>
<dbReference type="NCBIfam" id="TIGR01901">
    <property type="entry name" value="adhes_NPXG"/>
    <property type="match status" value="1"/>
</dbReference>